<proteinExistence type="predicted"/>
<accession>A0AAP5EX87</accession>
<dbReference type="Proteomes" id="UP001242288">
    <property type="component" value="Unassembled WGS sequence"/>
</dbReference>
<dbReference type="AlphaFoldDB" id="A0AAP5EX87"/>
<comment type="caution">
    <text evidence="2">The sequence shown here is derived from an EMBL/GenBank/DDBJ whole genome shotgun (WGS) entry which is preliminary data.</text>
</comment>
<sequence length="59" mass="6682">MSINAIDGVRVDFVTSRVTLVRRALADAQKIMWLADPEIAPVIHRTFASIPVPYWDDSR</sequence>
<dbReference type="EMBL" id="JAMXWF010000014">
    <property type="protein sequence ID" value="MDQ6409252.1"/>
    <property type="molecule type" value="Genomic_DNA"/>
</dbReference>
<evidence type="ECO:0000313" key="3">
    <source>
        <dbReference type="Proteomes" id="UP001209412"/>
    </source>
</evidence>
<dbReference type="Proteomes" id="UP001209412">
    <property type="component" value="Unassembled WGS sequence"/>
</dbReference>
<name>A0AAP5EX87_9BURK</name>
<reference evidence="2" key="1">
    <citation type="submission" date="2022-06" db="EMBL/GenBank/DDBJ databases">
        <title>PHB producers.</title>
        <authorList>
            <person name="Besaury L."/>
        </authorList>
    </citation>
    <scope>NUCLEOTIDE SEQUENCE</scope>
    <source>
        <strain evidence="2 3">SEWS6</strain>
    </source>
</reference>
<evidence type="ECO:0000313" key="4">
    <source>
        <dbReference type="Proteomes" id="UP001242288"/>
    </source>
</evidence>
<keyword evidence="3" id="KW-1185">Reference proteome</keyword>
<gene>
    <name evidence="2" type="ORF">NIE36_18830</name>
    <name evidence="1" type="ORF">OSB80_18885</name>
</gene>
<evidence type="ECO:0000313" key="2">
    <source>
        <dbReference type="EMBL" id="MDQ6409252.1"/>
    </source>
</evidence>
<organism evidence="2 4">
    <name type="scientific">Paraburkholderia madseniana</name>
    <dbReference type="NCBI Taxonomy" id="2599607"/>
    <lineage>
        <taxon>Bacteria</taxon>
        <taxon>Pseudomonadati</taxon>
        <taxon>Pseudomonadota</taxon>
        <taxon>Betaproteobacteria</taxon>
        <taxon>Burkholderiales</taxon>
        <taxon>Burkholderiaceae</taxon>
        <taxon>Paraburkholderia</taxon>
    </lineage>
</organism>
<dbReference type="EMBL" id="JAPKHW010000014">
    <property type="protein sequence ID" value="MCX4147429.1"/>
    <property type="molecule type" value="Genomic_DNA"/>
</dbReference>
<dbReference type="RefSeq" id="WP_266258838.1">
    <property type="nucleotide sequence ID" value="NZ_JAMXWF010000014.1"/>
</dbReference>
<evidence type="ECO:0000313" key="1">
    <source>
        <dbReference type="EMBL" id="MCX4147429.1"/>
    </source>
</evidence>
<protein>
    <submittedName>
        <fullName evidence="2">Uncharacterized protein</fullName>
    </submittedName>
</protein>